<evidence type="ECO:0000313" key="4">
    <source>
        <dbReference type="Proteomes" id="UP000245916"/>
    </source>
</evidence>
<dbReference type="SUPFAM" id="SSF53187">
    <property type="entry name" value="Zn-dependent exopeptidases"/>
    <property type="match status" value="1"/>
</dbReference>
<dbReference type="PANTHER" id="PTHR12147">
    <property type="entry name" value="METALLOPEPTIDASE M28 FAMILY MEMBER"/>
    <property type="match status" value="1"/>
</dbReference>
<feature type="signal peptide" evidence="1">
    <location>
        <begin position="1"/>
        <end position="20"/>
    </location>
</feature>
<dbReference type="Proteomes" id="UP000245916">
    <property type="component" value="Unassembled WGS sequence"/>
</dbReference>
<evidence type="ECO:0000259" key="2">
    <source>
        <dbReference type="Pfam" id="PF04389"/>
    </source>
</evidence>
<organism evidence="3 4">
    <name type="scientific">Allosphingosinicella humi</name>
    <dbReference type="NCBI Taxonomy" id="2068657"/>
    <lineage>
        <taxon>Bacteria</taxon>
        <taxon>Pseudomonadati</taxon>
        <taxon>Pseudomonadota</taxon>
        <taxon>Alphaproteobacteria</taxon>
        <taxon>Sphingomonadales</taxon>
        <taxon>Sphingomonadaceae</taxon>
        <taxon>Allosphingosinicella</taxon>
    </lineage>
</organism>
<dbReference type="PANTHER" id="PTHR12147:SF26">
    <property type="entry name" value="PEPTIDASE M28 DOMAIN-CONTAINING PROTEIN"/>
    <property type="match status" value="1"/>
</dbReference>
<evidence type="ECO:0000313" key="3">
    <source>
        <dbReference type="EMBL" id="PWG02310.1"/>
    </source>
</evidence>
<accession>A0A2U2J1U1</accession>
<dbReference type="SUPFAM" id="SSF52025">
    <property type="entry name" value="PA domain"/>
    <property type="match status" value="1"/>
</dbReference>
<dbReference type="InterPro" id="IPR007484">
    <property type="entry name" value="Peptidase_M28"/>
</dbReference>
<comment type="caution">
    <text evidence="3">The sequence shown here is derived from an EMBL/GenBank/DDBJ whole genome shotgun (WGS) entry which is preliminary data.</text>
</comment>
<dbReference type="Gene3D" id="3.50.30.30">
    <property type="match status" value="1"/>
</dbReference>
<evidence type="ECO:0000256" key="1">
    <source>
        <dbReference type="SAM" id="SignalP"/>
    </source>
</evidence>
<dbReference type="InterPro" id="IPR046450">
    <property type="entry name" value="PA_dom_sf"/>
</dbReference>
<sequence>MHFKILTAATALSLSAAALAQQAAEPTFTADAFRAHVAFLADDLLEGRNTGERGYDLAARYVATRFEALGLMPAAEGSWYQQVPFQESRLGEAPATLTIGGKSFANGENVLIGPSTHEPRQELSGEVVFVGFGLDAPESGFDDYAGLDIKGKVVAMLSGFPKGTPSELGAHLASEKARMAEEHGAIGILSIPTRSSLKTFSWERRQKYADEPSLTWVAKDGTPYDSAPGIRFSASLNTPAAEALFAGAPKSLSAVLDLAEKKGGKPKGFTLKPSVEFERSSVKTALTSPNVVAVLPGSDPALADEYVLLMAHLDHDGVKDEGEDRIMNGAMDNASGIATMLVVARAMATSPERPKRPILFAAVTAEEDGLLGSQYLAKNPVVDGKVVGVVNLDMPVLLYDFTDVIAFGAEHSTLGLIVERAAARMNVALAEDPMPEQGLFTRSDHYRFVQEGVPSVFLMTGFSNGGKEKFTHFLSTNYHTVSDEIALPFDWQAGAKFARINYLIAREIADAPEAPRWYANDFFGDTFAPKASKATAP</sequence>
<dbReference type="EMBL" id="QFFF01000001">
    <property type="protein sequence ID" value="PWG02310.1"/>
    <property type="molecule type" value="Genomic_DNA"/>
</dbReference>
<keyword evidence="4" id="KW-1185">Reference proteome</keyword>
<gene>
    <name evidence="3" type="ORF">DF286_05120</name>
</gene>
<dbReference type="OrthoDB" id="9778250at2"/>
<dbReference type="Pfam" id="PF04389">
    <property type="entry name" value="Peptidase_M28"/>
    <property type="match status" value="1"/>
</dbReference>
<protein>
    <submittedName>
        <fullName evidence="3">Peptidase M28</fullName>
    </submittedName>
</protein>
<dbReference type="GO" id="GO:0008235">
    <property type="term" value="F:metalloexopeptidase activity"/>
    <property type="evidence" value="ECO:0007669"/>
    <property type="project" value="InterPro"/>
</dbReference>
<dbReference type="GO" id="GO:0006508">
    <property type="term" value="P:proteolysis"/>
    <property type="evidence" value="ECO:0007669"/>
    <property type="project" value="InterPro"/>
</dbReference>
<dbReference type="AlphaFoldDB" id="A0A2U2J1U1"/>
<feature type="chain" id="PRO_5015458577" evidence="1">
    <location>
        <begin position="21"/>
        <end position="537"/>
    </location>
</feature>
<reference evidence="3 4" key="1">
    <citation type="submission" date="2018-05" db="EMBL/GenBank/DDBJ databases">
        <title>Genome of Sphingosinicella humi QZX222.</title>
        <authorList>
            <person name="Qiao Z."/>
            <person name="Wang G."/>
        </authorList>
    </citation>
    <scope>NUCLEOTIDE SEQUENCE [LARGE SCALE GENOMIC DNA]</scope>
    <source>
        <strain evidence="3 4">QZX222</strain>
    </source>
</reference>
<dbReference type="InterPro" id="IPR045175">
    <property type="entry name" value="M28_fam"/>
</dbReference>
<name>A0A2U2J1U1_9SPHN</name>
<dbReference type="Gene3D" id="3.40.630.10">
    <property type="entry name" value="Zn peptidases"/>
    <property type="match status" value="1"/>
</dbReference>
<keyword evidence="1" id="KW-0732">Signal</keyword>
<dbReference type="RefSeq" id="WP_109270450.1">
    <property type="nucleotide sequence ID" value="NZ_QFFF01000001.1"/>
</dbReference>
<feature type="domain" description="Peptidase M28" evidence="2">
    <location>
        <begin position="290"/>
        <end position="500"/>
    </location>
</feature>
<dbReference type="CDD" id="cd04820">
    <property type="entry name" value="PA_M28_1_1"/>
    <property type="match status" value="1"/>
</dbReference>
<proteinExistence type="predicted"/>